<evidence type="ECO:0000256" key="1">
    <source>
        <dbReference type="ARBA" id="ARBA00022679"/>
    </source>
</evidence>
<organism evidence="3 4">
    <name type="scientific">Salana multivorans</name>
    <dbReference type="NCBI Taxonomy" id="120377"/>
    <lineage>
        <taxon>Bacteria</taxon>
        <taxon>Bacillati</taxon>
        <taxon>Actinomycetota</taxon>
        <taxon>Actinomycetes</taxon>
        <taxon>Micrococcales</taxon>
        <taxon>Beutenbergiaceae</taxon>
        <taxon>Salana</taxon>
    </lineage>
</organism>
<evidence type="ECO:0000313" key="4">
    <source>
        <dbReference type="Proteomes" id="UP000275356"/>
    </source>
</evidence>
<reference evidence="3 4" key="1">
    <citation type="submission" date="2018-11" db="EMBL/GenBank/DDBJ databases">
        <title>Sequencing the genomes of 1000 actinobacteria strains.</title>
        <authorList>
            <person name="Klenk H.-P."/>
        </authorList>
    </citation>
    <scope>NUCLEOTIDE SEQUENCE [LARGE SCALE GENOMIC DNA]</scope>
    <source>
        <strain evidence="3 4">DSM 13521</strain>
    </source>
</reference>
<dbReference type="PANTHER" id="PTHR32125">
    <property type="entry name" value="2-C-METHYL-D-ERYTHRITOL 4-PHOSPHATE CYTIDYLYLTRANSFERASE, CHLOROPLASTIC"/>
    <property type="match status" value="1"/>
</dbReference>
<dbReference type="EMBL" id="RKHQ01000001">
    <property type="protein sequence ID" value="ROR95759.1"/>
    <property type="molecule type" value="Genomic_DNA"/>
</dbReference>
<dbReference type="Proteomes" id="UP000275356">
    <property type="component" value="Unassembled WGS sequence"/>
</dbReference>
<dbReference type="InterPro" id="IPR050088">
    <property type="entry name" value="IspD/TarI_cytidylyltransf_bact"/>
</dbReference>
<evidence type="ECO:0000313" key="3">
    <source>
        <dbReference type="EMBL" id="ROR95759.1"/>
    </source>
</evidence>
<dbReference type="GO" id="GO:0050518">
    <property type="term" value="F:2-C-methyl-D-erythritol 4-phosphate cytidylyltransferase activity"/>
    <property type="evidence" value="ECO:0007669"/>
    <property type="project" value="TreeGrafter"/>
</dbReference>
<dbReference type="AlphaFoldDB" id="A0A3N2D7J9"/>
<dbReference type="PROSITE" id="PS01295">
    <property type="entry name" value="ISPD"/>
    <property type="match status" value="1"/>
</dbReference>
<proteinExistence type="predicted"/>
<evidence type="ECO:0000256" key="2">
    <source>
        <dbReference type="ARBA" id="ARBA00022695"/>
    </source>
</evidence>
<dbReference type="GO" id="GO:0008299">
    <property type="term" value="P:isoprenoid biosynthetic process"/>
    <property type="evidence" value="ECO:0007669"/>
    <property type="project" value="InterPro"/>
</dbReference>
<name>A0A3N2D7J9_9MICO</name>
<keyword evidence="1 3" id="KW-0808">Transferase</keyword>
<dbReference type="PANTHER" id="PTHR32125:SF4">
    <property type="entry name" value="2-C-METHYL-D-ERYTHRITOL 4-PHOSPHATE CYTIDYLYLTRANSFERASE, CHLOROPLASTIC"/>
    <property type="match status" value="1"/>
</dbReference>
<accession>A0A3N2D7J9</accession>
<comment type="caution">
    <text evidence="3">The sequence shown here is derived from an EMBL/GenBank/DDBJ whole genome shotgun (WGS) entry which is preliminary data.</text>
</comment>
<sequence length="240" mass="26143">MIGTHRVSAIVTCAGRATRFGSNKLLVPIDGVSVLERTVRQVVHPLIDEVVVTVNADFRGVYRKILVEDAGLPVTLVDGGSERFVSAWNGLAATTGDIVLVHDGVRPFVRSEHIERVLEAGVSEGAAMLGIPTVVQLKLVDDDEYVTGSLDRAHSWLGQTPQVFRRDLLEHAYRAALRSEYRRVSDDADLVAEFTGHRVRIVLGDDDNIKITTRNDLALAEVIQRRRSGSGAGADVSSQP</sequence>
<dbReference type="InterPro" id="IPR029044">
    <property type="entry name" value="Nucleotide-diphossugar_trans"/>
</dbReference>
<keyword evidence="4" id="KW-1185">Reference proteome</keyword>
<dbReference type="InterPro" id="IPR018294">
    <property type="entry name" value="ISPD_synthase_CS"/>
</dbReference>
<dbReference type="RefSeq" id="WP_170169313.1">
    <property type="nucleotide sequence ID" value="NZ_RKHQ01000001.1"/>
</dbReference>
<dbReference type="Pfam" id="PF01128">
    <property type="entry name" value="IspD"/>
    <property type="match status" value="1"/>
</dbReference>
<dbReference type="SUPFAM" id="SSF53448">
    <property type="entry name" value="Nucleotide-diphospho-sugar transferases"/>
    <property type="match status" value="1"/>
</dbReference>
<dbReference type="CDD" id="cd02516">
    <property type="entry name" value="CDP-ME_synthetase"/>
    <property type="match status" value="1"/>
</dbReference>
<dbReference type="InterPro" id="IPR034683">
    <property type="entry name" value="IspD/TarI"/>
</dbReference>
<protein>
    <submittedName>
        <fullName evidence="3">2-C-methyl-D-erythritol 4-phosphate cytidylyltransferase</fullName>
    </submittedName>
</protein>
<dbReference type="Gene3D" id="3.90.550.10">
    <property type="entry name" value="Spore Coat Polysaccharide Biosynthesis Protein SpsA, Chain A"/>
    <property type="match status" value="1"/>
</dbReference>
<keyword evidence="2 3" id="KW-0548">Nucleotidyltransferase</keyword>
<gene>
    <name evidence="3" type="ORF">EDD28_0321</name>
</gene>